<comment type="caution">
    <text evidence="1">The sequence shown here is derived from an EMBL/GenBank/DDBJ whole genome shotgun (WGS) entry which is preliminary data.</text>
</comment>
<proteinExistence type="predicted"/>
<dbReference type="Pfam" id="PF24741">
    <property type="entry name" value="AlkZ-rel"/>
    <property type="match status" value="1"/>
</dbReference>
<keyword evidence="2" id="KW-1185">Reference proteome</keyword>
<evidence type="ECO:0000313" key="2">
    <source>
        <dbReference type="Proteomes" id="UP001601058"/>
    </source>
</evidence>
<dbReference type="EMBL" id="JBIACJ010000020">
    <property type="protein sequence ID" value="MFE8698793.1"/>
    <property type="molecule type" value="Genomic_DNA"/>
</dbReference>
<accession>A0ABW6K747</accession>
<name>A0ABW6K747_9BACI</name>
<gene>
    <name evidence="1" type="ORF">ACFYKT_21135</name>
</gene>
<dbReference type="InterPro" id="IPR056298">
    <property type="entry name" value="AlkZ-rel"/>
</dbReference>
<protein>
    <submittedName>
        <fullName evidence="1">Uncharacterized protein</fullName>
    </submittedName>
</protein>
<evidence type="ECO:0000313" key="1">
    <source>
        <dbReference type="EMBL" id="MFE8698793.1"/>
    </source>
</evidence>
<sequence length="224" mass="25948">MDYRVKTYEEAVNVIEEIGLLPLAPLIPDFPSLNSITLEESWHTGTEYDPWNWRTKFSADGIAGYGKFMKKKSVLVSRQLLPYFKKVLGYDSTVEERYYNGNVSKEALHIYRIIYQEEGIDTRALRTRAELREKENKKLFENALVELQGTMDIVISGIQEKRNEDGEKNGWSSTSFETYNSWAKRNQIGSIGVDKEEAKKYLLTHFKNVGRNETSLKKLEKIFG</sequence>
<organism evidence="1 2">
    <name type="scientific">Cytobacillus mangrovibacter</name>
    <dbReference type="NCBI Taxonomy" id="3299024"/>
    <lineage>
        <taxon>Bacteria</taxon>
        <taxon>Bacillati</taxon>
        <taxon>Bacillota</taxon>
        <taxon>Bacilli</taxon>
        <taxon>Bacillales</taxon>
        <taxon>Bacillaceae</taxon>
        <taxon>Cytobacillus</taxon>
    </lineage>
</organism>
<dbReference type="RefSeq" id="WP_389223781.1">
    <property type="nucleotide sequence ID" value="NZ_JBIACJ010000020.1"/>
</dbReference>
<reference evidence="1 2" key="1">
    <citation type="submission" date="2024-08" db="EMBL/GenBank/DDBJ databases">
        <title>Two novel Cytobacillus novel species.</title>
        <authorList>
            <person name="Liu G."/>
        </authorList>
    </citation>
    <scope>NUCLEOTIDE SEQUENCE [LARGE SCALE GENOMIC DNA]</scope>
    <source>
        <strain evidence="1 2">FJAT-53684</strain>
    </source>
</reference>
<dbReference type="Proteomes" id="UP001601058">
    <property type="component" value="Unassembled WGS sequence"/>
</dbReference>